<comment type="caution">
    <text evidence="3">The sequence shown here is derived from an EMBL/GenBank/DDBJ whole genome shotgun (WGS) entry which is preliminary data.</text>
</comment>
<evidence type="ECO:0000313" key="5">
    <source>
        <dbReference type="Proteomes" id="UP001642409"/>
    </source>
</evidence>
<keyword evidence="2" id="KW-0677">Repeat</keyword>
<dbReference type="PROSITE" id="PS51450">
    <property type="entry name" value="LRR"/>
    <property type="match status" value="4"/>
</dbReference>
<dbReference type="InterPro" id="IPR032675">
    <property type="entry name" value="LRR_dom_sf"/>
</dbReference>
<evidence type="ECO:0000313" key="4">
    <source>
        <dbReference type="EMBL" id="CAL6013344.1"/>
    </source>
</evidence>
<evidence type="ECO:0000256" key="1">
    <source>
        <dbReference type="ARBA" id="ARBA00022614"/>
    </source>
</evidence>
<keyword evidence="5" id="KW-1185">Reference proteome</keyword>
<organism evidence="3">
    <name type="scientific">Hexamita inflata</name>
    <dbReference type="NCBI Taxonomy" id="28002"/>
    <lineage>
        <taxon>Eukaryota</taxon>
        <taxon>Metamonada</taxon>
        <taxon>Diplomonadida</taxon>
        <taxon>Hexamitidae</taxon>
        <taxon>Hexamitinae</taxon>
        <taxon>Hexamita</taxon>
    </lineage>
</organism>
<sequence>MQEQQISVQYDEYMTQKYECLIQGGDLIIGDMLEGDLEVTNLRFIEKFNIKTFICYINNNMSIKFKSKTINELTLKQPELLIENINQLQNNAQQQYFCNIDDFELENLEVLNLVSNNLENDQLQSLTKFKKLQTLNVSFNNVDLTHIHSIQSLTKLSIQGCFRLKNIDQIISLVNLEDLDLGSNMGINICPLRKIKNLTKLSLQCGYLMNIDQIIPLTNLQVLNISQNYLQKIDSICLLINLKELNISSNKQIDITLLKDLVGLKILNMSNCNLKQLSALKSLKNLQDLDLSFNSDINITELQYLKQNLTYLNMICCDLVSICALRPLTNLKNLIIAKNQVVYLDYNLDDFKYLIEFRVNDNLGSDFSSIIKHRNFNKRNFIITNQAVPSKDQLFKANQMRNIECPNIQLIEIQNKHKPLKTTFNHLKQNINAAMRNVRSNQIMFTVNVVRLFQLLNTFGFE</sequence>
<dbReference type="EMBL" id="CATOUU010000790">
    <property type="protein sequence ID" value="CAI9948708.1"/>
    <property type="molecule type" value="Genomic_DNA"/>
</dbReference>
<protein>
    <submittedName>
        <fullName evidence="3">Leucine-rich repeat domain-containing protein</fullName>
    </submittedName>
    <submittedName>
        <fullName evidence="4">Leucine-rich_repeat domain-containing protein</fullName>
    </submittedName>
</protein>
<evidence type="ECO:0000313" key="3">
    <source>
        <dbReference type="EMBL" id="CAI9948708.1"/>
    </source>
</evidence>
<gene>
    <name evidence="4" type="ORF">HINF_LOCUS23742</name>
    <name evidence="3" type="ORF">HINF_LOCUS36353</name>
</gene>
<dbReference type="PANTHER" id="PTHR46652:SF3">
    <property type="entry name" value="LEUCINE-RICH REPEAT-CONTAINING PROTEIN 9"/>
    <property type="match status" value="1"/>
</dbReference>
<reference evidence="3" key="1">
    <citation type="submission" date="2023-06" db="EMBL/GenBank/DDBJ databases">
        <authorList>
            <person name="Kurt Z."/>
        </authorList>
    </citation>
    <scope>NUCLEOTIDE SEQUENCE</scope>
</reference>
<dbReference type="SMART" id="SM00365">
    <property type="entry name" value="LRR_SD22"/>
    <property type="match status" value="5"/>
</dbReference>
<dbReference type="InterPro" id="IPR050836">
    <property type="entry name" value="SDS22/Internalin_LRR"/>
</dbReference>
<dbReference type="AlphaFoldDB" id="A0AA86Q325"/>
<reference evidence="4 5" key="2">
    <citation type="submission" date="2024-07" db="EMBL/GenBank/DDBJ databases">
        <authorList>
            <person name="Akdeniz Z."/>
        </authorList>
    </citation>
    <scope>NUCLEOTIDE SEQUENCE [LARGE SCALE GENOMIC DNA]</scope>
</reference>
<name>A0AA86Q325_9EUKA</name>
<evidence type="ECO:0000256" key="2">
    <source>
        <dbReference type="ARBA" id="ARBA00022737"/>
    </source>
</evidence>
<dbReference type="Gene3D" id="3.80.10.10">
    <property type="entry name" value="Ribonuclease Inhibitor"/>
    <property type="match status" value="2"/>
</dbReference>
<dbReference type="EMBL" id="CAXDID020000068">
    <property type="protein sequence ID" value="CAL6013344.1"/>
    <property type="molecule type" value="Genomic_DNA"/>
</dbReference>
<dbReference type="SUPFAM" id="SSF52058">
    <property type="entry name" value="L domain-like"/>
    <property type="match status" value="1"/>
</dbReference>
<dbReference type="Proteomes" id="UP001642409">
    <property type="component" value="Unassembled WGS sequence"/>
</dbReference>
<accession>A0AA86Q325</accession>
<proteinExistence type="predicted"/>
<keyword evidence="1" id="KW-0433">Leucine-rich repeat</keyword>
<dbReference type="InterPro" id="IPR001611">
    <property type="entry name" value="Leu-rich_rpt"/>
</dbReference>
<dbReference type="PANTHER" id="PTHR46652">
    <property type="entry name" value="LEUCINE-RICH REPEAT AND IQ DOMAIN-CONTAINING PROTEIN 1-RELATED"/>
    <property type="match status" value="1"/>
</dbReference>